<evidence type="ECO:0000313" key="2">
    <source>
        <dbReference type="EMBL" id="GJT05217.1"/>
    </source>
</evidence>
<keyword evidence="3" id="KW-1185">Reference proteome</keyword>
<reference evidence="2" key="2">
    <citation type="submission" date="2022-01" db="EMBL/GenBank/DDBJ databases">
        <authorList>
            <person name="Yamashiro T."/>
            <person name="Shiraishi A."/>
            <person name="Satake H."/>
            <person name="Nakayama K."/>
        </authorList>
    </citation>
    <scope>NUCLEOTIDE SEQUENCE</scope>
</reference>
<dbReference type="Proteomes" id="UP001151760">
    <property type="component" value="Unassembled WGS sequence"/>
</dbReference>
<sequence>MSNLNFVETHNLVAFLEKLEESDGFEGIIDFLNSSSIRYALTVNLTIYTSCIKQFWATAKANTVNREVQIQALVDGLKVIVTETRVRRVLKLKNAKGTNCLPTATIFAKLERMGVKKLEKKKKSRPHGLRRLYKVGRSRRVESSEESLGDQGDASKQGRKITDLDAEVTLIDETQGKNDDNLMFDTGVLDGQEVMADKDVSTADLVTTTGEVVTTANVEVTTASATTTTADELTLAQTLIEIKAAKPKAVTTAATTVAPVSTRLMDKGIVKDNGKAKMVKEEPVKKFSKKEQIRLDQELAFKLQVEEEEEEVRLAKEKNEANVALTEEWDNVQAMIDADYQMAKQLQSKEQEQLTIEEKSKLFIQLLEARKKHFATLRAREKRNKPPTQSQQRKLYCNYLKNMEGYTLKQVKGFKFKVIKDMFDKAFKRVNTFVDYKTNLMEESSKKAEAEKENSSKRAGTELEQERIKKQKIDDDQEEAEMK</sequence>
<feature type="region of interest" description="Disordered" evidence="1">
    <location>
        <begin position="119"/>
        <end position="159"/>
    </location>
</feature>
<proteinExistence type="predicted"/>
<dbReference type="EMBL" id="BQNB010012569">
    <property type="protein sequence ID" value="GJT05217.1"/>
    <property type="molecule type" value="Genomic_DNA"/>
</dbReference>
<evidence type="ECO:0000313" key="3">
    <source>
        <dbReference type="Proteomes" id="UP001151760"/>
    </source>
</evidence>
<accession>A0ABQ5AUG7</accession>
<feature type="region of interest" description="Disordered" evidence="1">
    <location>
        <begin position="443"/>
        <end position="483"/>
    </location>
</feature>
<gene>
    <name evidence="2" type="ORF">Tco_0839679</name>
</gene>
<name>A0ABQ5AUG7_9ASTR</name>
<protein>
    <submittedName>
        <fullName evidence="2">Uncharacterized protein</fullName>
    </submittedName>
</protein>
<evidence type="ECO:0000256" key="1">
    <source>
        <dbReference type="SAM" id="MobiDB-lite"/>
    </source>
</evidence>
<comment type="caution">
    <text evidence="2">The sequence shown here is derived from an EMBL/GenBank/DDBJ whole genome shotgun (WGS) entry which is preliminary data.</text>
</comment>
<reference evidence="2" key="1">
    <citation type="journal article" date="2022" name="Int. J. Mol. Sci.">
        <title>Draft Genome of Tanacetum Coccineum: Genomic Comparison of Closely Related Tanacetum-Family Plants.</title>
        <authorList>
            <person name="Yamashiro T."/>
            <person name="Shiraishi A."/>
            <person name="Nakayama K."/>
            <person name="Satake H."/>
        </authorList>
    </citation>
    <scope>NUCLEOTIDE SEQUENCE</scope>
</reference>
<organism evidence="2 3">
    <name type="scientific">Tanacetum coccineum</name>
    <dbReference type="NCBI Taxonomy" id="301880"/>
    <lineage>
        <taxon>Eukaryota</taxon>
        <taxon>Viridiplantae</taxon>
        <taxon>Streptophyta</taxon>
        <taxon>Embryophyta</taxon>
        <taxon>Tracheophyta</taxon>
        <taxon>Spermatophyta</taxon>
        <taxon>Magnoliopsida</taxon>
        <taxon>eudicotyledons</taxon>
        <taxon>Gunneridae</taxon>
        <taxon>Pentapetalae</taxon>
        <taxon>asterids</taxon>
        <taxon>campanulids</taxon>
        <taxon>Asterales</taxon>
        <taxon>Asteraceae</taxon>
        <taxon>Asteroideae</taxon>
        <taxon>Anthemideae</taxon>
        <taxon>Anthemidinae</taxon>
        <taxon>Tanacetum</taxon>
    </lineage>
</organism>
<feature type="compositionally biased region" description="Basic residues" evidence="1">
    <location>
        <begin position="119"/>
        <end position="138"/>
    </location>
</feature>